<evidence type="ECO:0000313" key="2">
    <source>
        <dbReference type="EMBL" id="ALM12918.1"/>
    </source>
</evidence>
<evidence type="ECO:0000313" key="3">
    <source>
        <dbReference type="Proteomes" id="UP000069135"/>
    </source>
</evidence>
<organism evidence="2 3">
    <name type="scientific">Candidatus Peribacter riflensis</name>
    <dbReference type="NCBI Taxonomy" id="1735162"/>
    <lineage>
        <taxon>Bacteria</taxon>
        <taxon>Candidatus Peregrinibacteriota</taxon>
        <taxon>Candidatus Peribacteria</taxon>
        <taxon>Candidatus Peribacterales</taxon>
        <taxon>Candidatus Peribacteraceae</taxon>
        <taxon>Candidatus Peribacter</taxon>
    </lineage>
</organism>
<gene>
    <name evidence="2" type="ORF">PeribacterD1_0219</name>
</gene>
<name>A0A0S1SVT2_9BACT</name>
<accession>A0A0S1SVT2</accession>
<sequence length="126" mass="14155">MIGPIRMPELLEAGSIDSASEAEVAQPSFVPWRLTHGRLDVRQETELLLRARWEEGDAVRHARFGWSGIVIGRWVEADGTVWVAVECQPDEPTSLIPFHTRADLLLPYRPSNGKQKGHPPEGRVPR</sequence>
<reference evidence="2 3" key="2">
    <citation type="journal article" date="2016" name="PeerJ">
        <title>Analysis of five complete genome sequences for members of the class Peribacteria in the recently recognized Peregrinibacteria bacterial phylum.</title>
        <authorList>
            <person name="Anantharaman K."/>
            <person name="Brown C.T."/>
            <person name="Burstein D."/>
            <person name="Castelle C.J."/>
            <person name="Probst A.J."/>
            <person name="Thomas B.C."/>
            <person name="Williams K.H."/>
            <person name="Banfield J.F."/>
        </authorList>
    </citation>
    <scope>NUCLEOTIDE SEQUENCE [LARGE SCALE GENOMIC DNA]</scope>
    <source>
        <strain evidence="2">RIFOXYD1_FULL_PER-ii_59_16</strain>
    </source>
</reference>
<protein>
    <submittedName>
        <fullName evidence="2">Uncharacterized protein</fullName>
    </submittedName>
</protein>
<accession>A0A0S1SI96</accession>
<dbReference type="EMBL" id="CP013065">
    <property type="protein sequence ID" value="ALM12918.1"/>
    <property type="molecule type" value="Genomic_DNA"/>
</dbReference>
<dbReference type="AlphaFoldDB" id="A0A0S1SVT2"/>
<evidence type="ECO:0000256" key="1">
    <source>
        <dbReference type="SAM" id="MobiDB-lite"/>
    </source>
</evidence>
<accession>A0A0S1SNB5</accession>
<dbReference type="Proteomes" id="UP000069135">
    <property type="component" value="Chromosome"/>
</dbReference>
<accession>A0A0S1SJC1</accession>
<proteinExistence type="predicted"/>
<reference evidence="3" key="1">
    <citation type="submission" date="2015-10" db="EMBL/GenBank/DDBJ databases">
        <title>Analysis of five complete genome sequences for members of the class Peribacteria in the recently recognized Peregrinibacteria bacterial phylum.</title>
        <authorList>
            <person name="Anantharaman K."/>
            <person name="Brown C.T."/>
            <person name="Burstein D."/>
            <person name="Castelle C.J."/>
            <person name="Probst A.J."/>
            <person name="Thomas B.C."/>
            <person name="Williams K.H."/>
            <person name="Banfield J.F."/>
        </authorList>
    </citation>
    <scope>NUCLEOTIDE SEQUENCE [LARGE SCALE GENOMIC DNA]</scope>
</reference>
<dbReference type="KEGG" id="prf:PeribacterA2_0219"/>
<accession>A0A0S1SR06</accession>
<feature type="region of interest" description="Disordered" evidence="1">
    <location>
        <begin position="107"/>
        <end position="126"/>
    </location>
</feature>